<dbReference type="InterPro" id="IPR004101">
    <property type="entry name" value="Mur_ligase_C"/>
</dbReference>
<dbReference type="SUPFAM" id="SSF53244">
    <property type="entry name" value="MurD-like peptide ligases, peptide-binding domain"/>
    <property type="match status" value="1"/>
</dbReference>
<name>A0ABY7QWA7_9FIRM</name>
<dbReference type="EMBL" id="CP115667">
    <property type="protein sequence ID" value="WBW50656.1"/>
    <property type="molecule type" value="Genomic_DNA"/>
</dbReference>
<evidence type="ECO:0000259" key="8">
    <source>
        <dbReference type="Pfam" id="PF02875"/>
    </source>
</evidence>
<gene>
    <name evidence="10" type="ORF">O6R05_03660</name>
</gene>
<evidence type="ECO:0000259" key="9">
    <source>
        <dbReference type="Pfam" id="PF08245"/>
    </source>
</evidence>
<feature type="domain" description="Mur ligase N-terminal catalytic" evidence="7">
    <location>
        <begin position="19"/>
        <end position="70"/>
    </location>
</feature>
<dbReference type="SUPFAM" id="SSF53623">
    <property type="entry name" value="MurD-like peptide ligases, catalytic domain"/>
    <property type="match status" value="1"/>
</dbReference>
<reference evidence="10 11" key="1">
    <citation type="submission" date="2023-01" db="EMBL/GenBank/DDBJ databases">
        <authorList>
            <person name="Lee S.H."/>
            <person name="Jung H.S."/>
            <person name="Yun J.U."/>
        </authorList>
    </citation>
    <scope>NUCLEOTIDE SEQUENCE [LARGE SCALE GENOMIC DNA]</scope>
    <source>
        <strain evidence="10 11">CBA3646</strain>
    </source>
</reference>
<dbReference type="Pfam" id="PF01225">
    <property type="entry name" value="Mur_ligase"/>
    <property type="match status" value="1"/>
</dbReference>
<dbReference type="Gene3D" id="3.90.190.20">
    <property type="entry name" value="Mur ligase, C-terminal domain"/>
    <property type="match status" value="1"/>
</dbReference>
<dbReference type="Proteomes" id="UP001210339">
    <property type="component" value="Chromosome"/>
</dbReference>
<organism evidence="10 11">
    <name type="scientific">Peptoniphilus equinus</name>
    <dbReference type="NCBI Taxonomy" id="3016343"/>
    <lineage>
        <taxon>Bacteria</taxon>
        <taxon>Bacillati</taxon>
        <taxon>Bacillota</taxon>
        <taxon>Tissierellia</taxon>
        <taxon>Tissierellales</taxon>
        <taxon>Peptoniphilaceae</taxon>
        <taxon>Peptoniphilus</taxon>
    </lineage>
</organism>
<dbReference type="PANTHER" id="PTHR23135:SF4">
    <property type="entry name" value="UDP-N-ACETYLMURAMOYL-L-ALANYL-D-GLUTAMATE--2,6-DIAMINOPIMELATE LIGASE MURE HOMOLOG, CHLOROPLASTIC"/>
    <property type="match status" value="1"/>
</dbReference>
<keyword evidence="11" id="KW-1185">Reference proteome</keyword>
<evidence type="ECO:0000313" key="10">
    <source>
        <dbReference type="EMBL" id="WBW50656.1"/>
    </source>
</evidence>
<keyword evidence="4" id="KW-0573">Peptidoglycan synthesis</keyword>
<dbReference type="InterPro" id="IPR036615">
    <property type="entry name" value="Mur_ligase_C_dom_sf"/>
</dbReference>
<feature type="domain" description="Mur ligase central" evidence="9">
    <location>
        <begin position="103"/>
        <end position="314"/>
    </location>
</feature>
<keyword evidence="6" id="KW-0961">Cell wall biogenesis/degradation</keyword>
<evidence type="ECO:0000313" key="11">
    <source>
        <dbReference type="Proteomes" id="UP001210339"/>
    </source>
</evidence>
<evidence type="ECO:0000256" key="3">
    <source>
        <dbReference type="ARBA" id="ARBA00022960"/>
    </source>
</evidence>
<protein>
    <submittedName>
        <fullName evidence="10">Mur ligase family protein</fullName>
    </submittedName>
</protein>
<keyword evidence="3" id="KW-0133">Cell shape</keyword>
<keyword evidence="2" id="KW-0132">Cell division</keyword>
<evidence type="ECO:0000256" key="4">
    <source>
        <dbReference type="ARBA" id="ARBA00022984"/>
    </source>
</evidence>
<evidence type="ECO:0000256" key="1">
    <source>
        <dbReference type="ARBA" id="ARBA00004752"/>
    </source>
</evidence>
<sequence length="503" mass="56347">MKLSKLFENFESYGVTDREISNIRYNSKEVKPGDVFVAIKGYITDGHEYIQDAKNRGAVIAVVEDRSSVAIDQVQVDNSRQTLAMMSDRYFDHPSKKLDLVGITATNGKTTTSFMVDAIYREAGYTTGIIGTVYTKYADVMVPSILTTPESYDLQEFLADMAAKGIEKVNMEVSSSGQELYRNYGIAFDIVTFNNFSREHIDQHGSFEAYLKYKSRLIKDAPATTVSVLNMDFEAIADLKSQTSSQVLAYSLEHLNEDCGIKNLDLSTGFGKYTFCVLRPVHTTKADLEPMAFDIELGSSGYASVMNSMAAIIVGLLEGIEPEVIQRALKKFTGVERRSEIIFNDHFKILDDHFANVRNIEVTLDTLKQMDYDNLHVLYAIRGSRGVHLNEETSEKMCEIFRQLNPVTFMATKSEETVSKKDVVTEEEEAVFKRVTNAHGFDVPIYRRLDEAIAAVLDRAEEGDIVLLAGCQGMDKGAGVVYKVLKDRYDVSTLAEKVKNRVC</sequence>
<dbReference type="Gene3D" id="3.40.1190.10">
    <property type="entry name" value="Mur-like, catalytic domain"/>
    <property type="match status" value="1"/>
</dbReference>
<keyword evidence="10" id="KW-0436">Ligase</keyword>
<evidence type="ECO:0000256" key="6">
    <source>
        <dbReference type="ARBA" id="ARBA00023316"/>
    </source>
</evidence>
<dbReference type="Pfam" id="PF08245">
    <property type="entry name" value="Mur_ligase_M"/>
    <property type="match status" value="1"/>
</dbReference>
<keyword evidence="5" id="KW-0131">Cell cycle</keyword>
<feature type="domain" description="Mur ligase C-terminal" evidence="8">
    <location>
        <begin position="337"/>
        <end position="470"/>
    </location>
</feature>
<dbReference type="GO" id="GO:0016874">
    <property type="term" value="F:ligase activity"/>
    <property type="evidence" value="ECO:0007669"/>
    <property type="project" value="UniProtKB-KW"/>
</dbReference>
<dbReference type="SUPFAM" id="SSF63418">
    <property type="entry name" value="MurE/MurF N-terminal domain"/>
    <property type="match status" value="1"/>
</dbReference>
<evidence type="ECO:0000259" key="7">
    <source>
        <dbReference type="Pfam" id="PF01225"/>
    </source>
</evidence>
<dbReference type="InterPro" id="IPR000713">
    <property type="entry name" value="Mur_ligase_N"/>
</dbReference>
<dbReference type="InterPro" id="IPR013221">
    <property type="entry name" value="Mur_ligase_cen"/>
</dbReference>
<accession>A0ABY7QWA7</accession>
<dbReference type="PANTHER" id="PTHR23135">
    <property type="entry name" value="MUR LIGASE FAMILY MEMBER"/>
    <property type="match status" value="1"/>
</dbReference>
<dbReference type="Gene3D" id="3.40.1390.10">
    <property type="entry name" value="MurE/MurF, N-terminal domain"/>
    <property type="match status" value="1"/>
</dbReference>
<evidence type="ECO:0000256" key="5">
    <source>
        <dbReference type="ARBA" id="ARBA00023306"/>
    </source>
</evidence>
<comment type="pathway">
    <text evidence="1">Cell wall biogenesis; peptidoglycan biosynthesis.</text>
</comment>
<evidence type="ECO:0000256" key="2">
    <source>
        <dbReference type="ARBA" id="ARBA00022618"/>
    </source>
</evidence>
<proteinExistence type="predicted"/>
<dbReference type="InterPro" id="IPR036565">
    <property type="entry name" value="Mur-like_cat_sf"/>
</dbReference>
<dbReference type="InterPro" id="IPR035911">
    <property type="entry name" value="MurE/MurF_N"/>
</dbReference>
<dbReference type="RefSeq" id="WP_271192181.1">
    <property type="nucleotide sequence ID" value="NZ_CP115667.1"/>
</dbReference>
<dbReference type="Pfam" id="PF02875">
    <property type="entry name" value="Mur_ligase_C"/>
    <property type="match status" value="1"/>
</dbReference>